<evidence type="ECO:0008006" key="3">
    <source>
        <dbReference type="Google" id="ProtNLM"/>
    </source>
</evidence>
<proteinExistence type="predicted"/>
<comment type="caution">
    <text evidence="1">The sequence shown here is derived from an EMBL/GenBank/DDBJ whole genome shotgun (WGS) entry which is preliminary data.</text>
</comment>
<dbReference type="Proteomes" id="UP001566204">
    <property type="component" value="Unassembled WGS sequence"/>
</dbReference>
<evidence type="ECO:0000313" key="1">
    <source>
        <dbReference type="EMBL" id="MEZ0450784.1"/>
    </source>
</evidence>
<organism evidence="1 2">
    <name type="scientific">Sphingobacterium thalpophilum</name>
    <dbReference type="NCBI Taxonomy" id="259"/>
    <lineage>
        <taxon>Bacteria</taxon>
        <taxon>Pseudomonadati</taxon>
        <taxon>Bacteroidota</taxon>
        <taxon>Sphingobacteriia</taxon>
        <taxon>Sphingobacteriales</taxon>
        <taxon>Sphingobacteriaceae</taxon>
        <taxon>Sphingobacterium</taxon>
    </lineage>
</organism>
<dbReference type="RefSeq" id="WP_370481319.1">
    <property type="nucleotide sequence ID" value="NZ_JBEOQA010000001.1"/>
</dbReference>
<keyword evidence="2" id="KW-1185">Reference proteome</keyword>
<gene>
    <name evidence="1" type="ORF">ABTW24_04165</name>
</gene>
<name>A0ABV4HBY9_9SPHI</name>
<dbReference type="EMBL" id="JBEOQB010000001">
    <property type="protein sequence ID" value="MEZ0450784.1"/>
    <property type="molecule type" value="Genomic_DNA"/>
</dbReference>
<sequence>MIDCPDRIFRIILGWLQDNQVESRCMTAEERYYKLMEAQPKVIQTVPQKYIASLLGIHQDSLSRIRKGLAQRGQIR</sequence>
<dbReference type="Gene3D" id="2.60.120.10">
    <property type="entry name" value="Jelly Rolls"/>
    <property type="match status" value="1"/>
</dbReference>
<dbReference type="InterPro" id="IPR014710">
    <property type="entry name" value="RmlC-like_jellyroll"/>
</dbReference>
<reference evidence="1 2" key="1">
    <citation type="submission" date="2024-06" db="EMBL/GenBank/DDBJ databases">
        <title>Soil Sphingobacterium thalpophilum.</title>
        <authorList>
            <person name="Yang J."/>
            <person name="Li J."/>
        </authorList>
    </citation>
    <scope>NUCLEOTIDE SEQUENCE [LARGE SCALE GENOMIC DNA]</scope>
    <source>
        <strain evidence="1 2">22g91tb</strain>
    </source>
</reference>
<evidence type="ECO:0000313" key="2">
    <source>
        <dbReference type="Proteomes" id="UP001566204"/>
    </source>
</evidence>
<accession>A0ABV4HBY9</accession>
<protein>
    <recommendedName>
        <fullName evidence="3">HTH crp-type domain-containing protein</fullName>
    </recommendedName>
</protein>